<dbReference type="OrthoDB" id="1912370at2"/>
<evidence type="ECO:0000313" key="1">
    <source>
        <dbReference type="EMBL" id="RED86519.1"/>
    </source>
</evidence>
<dbReference type="Proteomes" id="UP000256977">
    <property type="component" value="Unassembled WGS sequence"/>
</dbReference>
<evidence type="ECO:0000313" key="2">
    <source>
        <dbReference type="Proteomes" id="UP000256977"/>
    </source>
</evidence>
<dbReference type="RefSeq" id="WP_116059630.1">
    <property type="nucleotide sequence ID" value="NZ_QRDZ01000003.1"/>
</dbReference>
<dbReference type="EMBL" id="QRDZ01000003">
    <property type="protein sequence ID" value="RED86519.1"/>
    <property type="molecule type" value="Genomic_DNA"/>
</dbReference>
<dbReference type="AlphaFoldDB" id="A0A3D9KJF8"/>
<gene>
    <name evidence="1" type="ORF">DFP98_103374</name>
</gene>
<proteinExistence type="predicted"/>
<organism evidence="1 2">
    <name type="scientific">Cohnella phaseoli</name>
    <dbReference type="NCBI Taxonomy" id="456490"/>
    <lineage>
        <taxon>Bacteria</taxon>
        <taxon>Bacillati</taxon>
        <taxon>Bacillota</taxon>
        <taxon>Bacilli</taxon>
        <taxon>Bacillales</taxon>
        <taxon>Paenibacillaceae</taxon>
        <taxon>Cohnella</taxon>
    </lineage>
</organism>
<protein>
    <submittedName>
        <fullName evidence="1">Uncharacterized protein DUF4362</fullName>
    </submittedName>
</protein>
<reference evidence="1 2" key="1">
    <citation type="submission" date="2018-07" db="EMBL/GenBank/DDBJ databases">
        <title>Genomic Encyclopedia of Type Strains, Phase III (KMG-III): the genomes of soil and plant-associated and newly described type strains.</title>
        <authorList>
            <person name="Whitman W."/>
        </authorList>
    </citation>
    <scope>NUCLEOTIDE SEQUENCE [LARGE SCALE GENOMIC DNA]</scope>
    <source>
        <strain evidence="1 2">CECT 7287</strain>
    </source>
</reference>
<comment type="caution">
    <text evidence="1">The sequence shown here is derived from an EMBL/GenBank/DDBJ whole genome shotgun (WGS) entry which is preliminary data.</text>
</comment>
<name>A0A3D9KJF8_9BACL</name>
<dbReference type="Pfam" id="PF14275">
    <property type="entry name" value="DUF4362"/>
    <property type="match status" value="1"/>
</dbReference>
<sequence length="143" mass="16295">MKNFTFIIILFLVIVVSACGSEPYSYDTAMENGDVVDLHGNVKNAERLEAFYQNSLTKTEDKIRITRFTIEGDPIFYDLVFNGAEVQFKYDNSKDKHGTTNIRTASCKTLTFNTVENGKEYELQGCYGKNKELGDGFKFEVRN</sequence>
<dbReference type="PROSITE" id="PS51257">
    <property type="entry name" value="PROKAR_LIPOPROTEIN"/>
    <property type="match status" value="1"/>
</dbReference>
<accession>A0A3D9KJF8</accession>
<keyword evidence="2" id="KW-1185">Reference proteome</keyword>
<dbReference type="InterPro" id="IPR025372">
    <property type="entry name" value="DUF4362"/>
</dbReference>